<dbReference type="Proteomes" id="UP001164746">
    <property type="component" value="Chromosome 6"/>
</dbReference>
<gene>
    <name evidence="16" type="ORF">MAR_019266</name>
</gene>
<comment type="subcellular location">
    <subcellularLocation>
        <location evidence="2">Cell membrane</location>
        <topology evidence="2">Multi-pass membrane protein</topology>
    </subcellularLocation>
</comment>
<organism evidence="16 17">
    <name type="scientific">Mya arenaria</name>
    <name type="common">Soft-shell clam</name>
    <dbReference type="NCBI Taxonomy" id="6604"/>
    <lineage>
        <taxon>Eukaryota</taxon>
        <taxon>Metazoa</taxon>
        <taxon>Spiralia</taxon>
        <taxon>Lophotrochozoa</taxon>
        <taxon>Mollusca</taxon>
        <taxon>Bivalvia</taxon>
        <taxon>Autobranchia</taxon>
        <taxon>Heteroconchia</taxon>
        <taxon>Euheterodonta</taxon>
        <taxon>Imparidentia</taxon>
        <taxon>Neoheterodontei</taxon>
        <taxon>Myida</taxon>
        <taxon>Myoidea</taxon>
        <taxon>Myidae</taxon>
        <taxon>Mya</taxon>
    </lineage>
</organism>
<evidence type="ECO:0000256" key="6">
    <source>
        <dbReference type="ARBA" id="ARBA00022723"/>
    </source>
</evidence>
<dbReference type="EC" id="3.1.1.116" evidence="14"/>
<keyword evidence="9" id="KW-0442">Lipid degradation</keyword>
<evidence type="ECO:0000256" key="10">
    <source>
        <dbReference type="ARBA" id="ARBA00022989"/>
    </source>
</evidence>
<keyword evidence="8" id="KW-0106">Calcium</keyword>
<dbReference type="Gene3D" id="3.40.50.1820">
    <property type="entry name" value="alpha/beta hydrolase"/>
    <property type="match status" value="1"/>
</dbReference>
<evidence type="ECO:0000256" key="5">
    <source>
        <dbReference type="ARBA" id="ARBA00022692"/>
    </source>
</evidence>
<evidence type="ECO:0000256" key="11">
    <source>
        <dbReference type="ARBA" id="ARBA00023098"/>
    </source>
</evidence>
<evidence type="ECO:0000256" key="7">
    <source>
        <dbReference type="ARBA" id="ARBA00022801"/>
    </source>
</evidence>
<evidence type="ECO:0000256" key="4">
    <source>
        <dbReference type="ARBA" id="ARBA00022553"/>
    </source>
</evidence>
<evidence type="ECO:0000256" key="2">
    <source>
        <dbReference type="ARBA" id="ARBA00004651"/>
    </source>
</evidence>
<evidence type="ECO:0000256" key="1">
    <source>
        <dbReference type="ARBA" id="ARBA00001913"/>
    </source>
</evidence>
<feature type="non-terminal residue" evidence="16">
    <location>
        <position position="1"/>
    </location>
</feature>
<dbReference type="PANTHER" id="PTHR45792:SF8">
    <property type="entry name" value="DIACYLGLYCEROL LIPASE-ALPHA"/>
    <property type="match status" value="1"/>
</dbReference>
<keyword evidence="12" id="KW-0472">Membrane</keyword>
<dbReference type="PANTHER" id="PTHR45792">
    <property type="entry name" value="DIACYLGLYCEROL LIPASE HOMOLOG-RELATED"/>
    <property type="match status" value="1"/>
</dbReference>
<dbReference type="InterPro" id="IPR002921">
    <property type="entry name" value="Fungal_lipase-type"/>
</dbReference>
<evidence type="ECO:0000313" key="17">
    <source>
        <dbReference type="Proteomes" id="UP001164746"/>
    </source>
</evidence>
<dbReference type="Pfam" id="PF01764">
    <property type="entry name" value="Lipase_3"/>
    <property type="match status" value="1"/>
</dbReference>
<accession>A0ABY7EKZ3</accession>
<keyword evidence="4" id="KW-0597">Phosphoprotein</keyword>
<keyword evidence="11" id="KW-0443">Lipid metabolism</keyword>
<evidence type="ECO:0000256" key="8">
    <source>
        <dbReference type="ARBA" id="ARBA00022837"/>
    </source>
</evidence>
<sequence length="350" mass="39128">KISLYFRCCCCQTCCCGKPTKADYILNDNCCQCNVVALKKISGLPDMDLVYVTYHVDIGETPFFVAVDNKYKKIVICVRGTLSLQDVLTDLKADAEILPLDPVREDWVGHKGMVQAAIYIKKKLKEDMILNKAFQKAKEQSSEKYELVLVGHSLGAGAAAILAILLQQEYQDVHYECMQATKSFITSVVVGKDVVPRIGLPQMELLRTDLINIIKKSSNPKWKIIMKALCCGTQSASGMTYEEMQEASQRDVTAHPSDDQIGLTAHNPMYPPGRIILVVRNHVHGKKRCCGEREPVYQAIWADNSDFQEVLVSPTMVNDHMPDNVLDALEKVEGNLKLGNDNAYMYAFVI</sequence>
<dbReference type="InterPro" id="IPR052214">
    <property type="entry name" value="DAG_Lipase-Related"/>
</dbReference>
<keyword evidence="17" id="KW-1185">Reference proteome</keyword>
<keyword evidence="6" id="KW-0479">Metal-binding</keyword>
<evidence type="ECO:0000256" key="3">
    <source>
        <dbReference type="ARBA" id="ARBA00022475"/>
    </source>
</evidence>
<protein>
    <recommendedName>
        <fullName evidence="14">sn-1-specific diacylglycerol lipase</fullName>
        <ecNumber evidence="14">3.1.1.116</ecNumber>
    </recommendedName>
</protein>
<dbReference type="SUPFAM" id="SSF53474">
    <property type="entry name" value="alpha/beta-Hydrolases"/>
    <property type="match status" value="1"/>
</dbReference>
<dbReference type="CDD" id="cd00519">
    <property type="entry name" value="Lipase_3"/>
    <property type="match status" value="1"/>
</dbReference>
<proteinExistence type="predicted"/>
<comment type="cofactor">
    <cofactor evidence="1">
        <name>Ca(2+)</name>
        <dbReference type="ChEBI" id="CHEBI:29108"/>
    </cofactor>
</comment>
<comment type="catalytic activity">
    <reaction evidence="13">
        <text>a 1,2-diacyl-sn-glycerol + H2O = a 2-acylglycerol + a fatty acid + H(+)</text>
        <dbReference type="Rhea" id="RHEA:33275"/>
        <dbReference type="ChEBI" id="CHEBI:15377"/>
        <dbReference type="ChEBI" id="CHEBI:15378"/>
        <dbReference type="ChEBI" id="CHEBI:17389"/>
        <dbReference type="ChEBI" id="CHEBI:17815"/>
        <dbReference type="ChEBI" id="CHEBI:28868"/>
        <dbReference type="EC" id="3.1.1.116"/>
    </reaction>
    <physiologicalReaction direction="left-to-right" evidence="13">
        <dbReference type="Rhea" id="RHEA:33276"/>
    </physiologicalReaction>
</comment>
<keyword evidence="10" id="KW-1133">Transmembrane helix</keyword>
<reference evidence="16" key="1">
    <citation type="submission" date="2022-11" db="EMBL/GenBank/DDBJ databases">
        <title>Centuries of genome instability and evolution in soft-shell clam transmissible cancer (bioRxiv).</title>
        <authorList>
            <person name="Hart S.F.M."/>
            <person name="Yonemitsu M.A."/>
            <person name="Giersch R.M."/>
            <person name="Beal B.F."/>
            <person name="Arriagada G."/>
            <person name="Davis B.W."/>
            <person name="Ostrander E.A."/>
            <person name="Goff S.P."/>
            <person name="Metzger M.J."/>
        </authorList>
    </citation>
    <scope>NUCLEOTIDE SEQUENCE</scope>
    <source>
        <strain evidence="16">MELC-2E11</strain>
        <tissue evidence="16">Siphon/mantle</tissue>
    </source>
</reference>
<evidence type="ECO:0000256" key="12">
    <source>
        <dbReference type="ARBA" id="ARBA00023136"/>
    </source>
</evidence>
<evidence type="ECO:0000256" key="13">
    <source>
        <dbReference type="ARBA" id="ARBA00024531"/>
    </source>
</evidence>
<dbReference type="InterPro" id="IPR029058">
    <property type="entry name" value="AB_hydrolase_fold"/>
</dbReference>
<dbReference type="EMBL" id="CP111017">
    <property type="protein sequence ID" value="WAR09308.1"/>
    <property type="molecule type" value="Genomic_DNA"/>
</dbReference>
<keyword evidence="3" id="KW-1003">Cell membrane</keyword>
<keyword evidence="5" id="KW-0812">Transmembrane</keyword>
<evidence type="ECO:0000313" key="16">
    <source>
        <dbReference type="EMBL" id="WAR09308.1"/>
    </source>
</evidence>
<evidence type="ECO:0000256" key="14">
    <source>
        <dbReference type="ARBA" id="ARBA00026104"/>
    </source>
</evidence>
<name>A0ABY7EKZ3_MYAAR</name>
<feature type="domain" description="Fungal lipase-type" evidence="15">
    <location>
        <begin position="75"/>
        <end position="171"/>
    </location>
</feature>
<keyword evidence="7" id="KW-0378">Hydrolase</keyword>
<evidence type="ECO:0000256" key="9">
    <source>
        <dbReference type="ARBA" id="ARBA00022963"/>
    </source>
</evidence>
<evidence type="ECO:0000259" key="15">
    <source>
        <dbReference type="Pfam" id="PF01764"/>
    </source>
</evidence>